<evidence type="ECO:0000313" key="2">
    <source>
        <dbReference type="Proteomes" id="UP000054321"/>
    </source>
</evidence>
<dbReference type="HOGENOM" id="CLU_2886383_0_0_1"/>
<protein>
    <submittedName>
        <fullName evidence="1">Uncharacterized protein</fullName>
    </submittedName>
</protein>
<evidence type="ECO:0000313" key="1">
    <source>
        <dbReference type="EMBL" id="KIN05126.1"/>
    </source>
</evidence>
<reference evidence="1 2" key="1">
    <citation type="submission" date="2014-04" db="EMBL/GenBank/DDBJ databases">
        <authorList>
            <consortium name="DOE Joint Genome Institute"/>
            <person name="Kuo A."/>
            <person name="Martino E."/>
            <person name="Perotto S."/>
            <person name="Kohler A."/>
            <person name="Nagy L.G."/>
            <person name="Floudas D."/>
            <person name="Copeland A."/>
            <person name="Barry K.W."/>
            <person name="Cichocki N."/>
            <person name="Veneault-Fourrey C."/>
            <person name="LaButti K."/>
            <person name="Lindquist E.A."/>
            <person name="Lipzen A."/>
            <person name="Lundell T."/>
            <person name="Morin E."/>
            <person name="Murat C."/>
            <person name="Sun H."/>
            <person name="Tunlid A."/>
            <person name="Henrissat B."/>
            <person name="Grigoriev I.V."/>
            <person name="Hibbett D.S."/>
            <person name="Martin F."/>
            <person name="Nordberg H.P."/>
            <person name="Cantor M.N."/>
            <person name="Hua S.X."/>
        </authorList>
    </citation>
    <scope>NUCLEOTIDE SEQUENCE [LARGE SCALE GENOMIC DNA]</scope>
    <source>
        <strain evidence="1 2">Zn</strain>
    </source>
</reference>
<dbReference type="InParanoid" id="A0A0C3HA63"/>
<sequence>MTGVLSADDLGNCIMQCWIGQIRLGLQTKCLVPSSLPYMCDDGDEIFTKSMRYNISVMGCQRL</sequence>
<proteinExistence type="predicted"/>
<dbReference type="AlphaFoldDB" id="A0A0C3HA63"/>
<dbReference type="Proteomes" id="UP000054321">
    <property type="component" value="Unassembled WGS sequence"/>
</dbReference>
<keyword evidence="2" id="KW-1185">Reference proteome</keyword>
<accession>A0A0C3HA63</accession>
<gene>
    <name evidence="1" type="ORF">OIDMADRAFT_17844</name>
</gene>
<organism evidence="1 2">
    <name type="scientific">Oidiodendron maius (strain Zn)</name>
    <dbReference type="NCBI Taxonomy" id="913774"/>
    <lineage>
        <taxon>Eukaryota</taxon>
        <taxon>Fungi</taxon>
        <taxon>Dikarya</taxon>
        <taxon>Ascomycota</taxon>
        <taxon>Pezizomycotina</taxon>
        <taxon>Leotiomycetes</taxon>
        <taxon>Leotiomycetes incertae sedis</taxon>
        <taxon>Myxotrichaceae</taxon>
        <taxon>Oidiodendron</taxon>
    </lineage>
</organism>
<name>A0A0C3HA63_OIDMZ</name>
<reference evidence="2" key="2">
    <citation type="submission" date="2015-01" db="EMBL/GenBank/DDBJ databases">
        <title>Evolutionary Origins and Diversification of the Mycorrhizal Mutualists.</title>
        <authorList>
            <consortium name="DOE Joint Genome Institute"/>
            <consortium name="Mycorrhizal Genomics Consortium"/>
            <person name="Kohler A."/>
            <person name="Kuo A."/>
            <person name="Nagy L.G."/>
            <person name="Floudas D."/>
            <person name="Copeland A."/>
            <person name="Barry K.W."/>
            <person name="Cichocki N."/>
            <person name="Veneault-Fourrey C."/>
            <person name="LaButti K."/>
            <person name="Lindquist E.A."/>
            <person name="Lipzen A."/>
            <person name="Lundell T."/>
            <person name="Morin E."/>
            <person name="Murat C."/>
            <person name="Riley R."/>
            <person name="Ohm R."/>
            <person name="Sun H."/>
            <person name="Tunlid A."/>
            <person name="Henrissat B."/>
            <person name="Grigoriev I.V."/>
            <person name="Hibbett D.S."/>
            <person name="Martin F."/>
        </authorList>
    </citation>
    <scope>NUCLEOTIDE SEQUENCE [LARGE SCALE GENOMIC DNA]</scope>
    <source>
        <strain evidence="2">Zn</strain>
    </source>
</reference>
<dbReference type="EMBL" id="KN832872">
    <property type="protein sequence ID" value="KIN05126.1"/>
    <property type="molecule type" value="Genomic_DNA"/>
</dbReference>